<dbReference type="SUPFAM" id="SSF58104">
    <property type="entry name" value="Methyl-accepting chemotaxis protein (MCP) signaling domain"/>
    <property type="match status" value="1"/>
</dbReference>
<dbReference type="Gene3D" id="1.10.287.950">
    <property type="entry name" value="Methyl-accepting chemotaxis protein"/>
    <property type="match status" value="1"/>
</dbReference>
<evidence type="ECO:0000256" key="2">
    <source>
        <dbReference type="ARBA" id="ARBA00029447"/>
    </source>
</evidence>
<comment type="similarity">
    <text evidence="2">Belongs to the methyl-accepting chemotaxis (MCP) protein family.</text>
</comment>
<dbReference type="InterPro" id="IPR004089">
    <property type="entry name" value="MCPsignal_dom"/>
</dbReference>
<evidence type="ECO:0000313" key="5">
    <source>
        <dbReference type="EMBL" id="QEA05268.1"/>
    </source>
</evidence>
<dbReference type="EMBL" id="MN079098">
    <property type="protein sequence ID" value="QEA05268.1"/>
    <property type="molecule type" value="Genomic_DNA"/>
</dbReference>
<proteinExistence type="inferred from homology"/>
<evidence type="ECO:0000256" key="1">
    <source>
        <dbReference type="ARBA" id="ARBA00023224"/>
    </source>
</evidence>
<evidence type="ECO:0000259" key="4">
    <source>
        <dbReference type="PROSITE" id="PS50111"/>
    </source>
</evidence>
<dbReference type="GO" id="GO:0016020">
    <property type="term" value="C:membrane"/>
    <property type="evidence" value="ECO:0007669"/>
    <property type="project" value="InterPro"/>
</dbReference>
<name>A0A5B8RBD4_9ZZZZ</name>
<feature type="region of interest" description="Disordered" evidence="3">
    <location>
        <begin position="1"/>
        <end position="22"/>
    </location>
</feature>
<protein>
    <recommendedName>
        <fullName evidence="4">Methyl-accepting transducer domain-containing protein</fullName>
    </recommendedName>
</protein>
<dbReference type="PANTHER" id="PTHR32089">
    <property type="entry name" value="METHYL-ACCEPTING CHEMOTAXIS PROTEIN MCPB"/>
    <property type="match status" value="1"/>
</dbReference>
<keyword evidence="1" id="KW-0807">Transducer</keyword>
<dbReference type="GO" id="GO:0007165">
    <property type="term" value="P:signal transduction"/>
    <property type="evidence" value="ECO:0007669"/>
    <property type="project" value="UniProtKB-KW"/>
</dbReference>
<dbReference type="SMART" id="SM00283">
    <property type="entry name" value="MA"/>
    <property type="match status" value="1"/>
</dbReference>
<feature type="compositionally biased region" description="Basic and acidic residues" evidence="3">
    <location>
        <begin position="1"/>
        <end position="19"/>
    </location>
</feature>
<dbReference type="InterPro" id="IPR004090">
    <property type="entry name" value="Chemotax_Me-accpt_rcpt"/>
</dbReference>
<dbReference type="PANTHER" id="PTHR32089:SF112">
    <property type="entry name" value="LYSOZYME-LIKE PROTEIN-RELATED"/>
    <property type="match status" value="1"/>
</dbReference>
<organism evidence="5">
    <name type="scientific">uncultured organism</name>
    <dbReference type="NCBI Taxonomy" id="155900"/>
    <lineage>
        <taxon>unclassified sequences</taxon>
        <taxon>environmental samples</taxon>
    </lineage>
</organism>
<evidence type="ECO:0000256" key="3">
    <source>
        <dbReference type="SAM" id="MobiDB-lite"/>
    </source>
</evidence>
<dbReference type="PRINTS" id="PR00260">
    <property type="entry name" value="CHEMTRNSDUCR"/>
</dbReference>
<accession>A0A5B8RBD4</accession>
<feature type="domain" description="Methyl-accepting transducer" evidence="4">
    <location>
        <begin position="32"/>
        <end position="268"/>
    </location>
</feature>
<reference evidence="5" key="1">
    <citation type="submission" date="2019-06" db="EMBL/GenBank/DDBJ databases">
        <authorList>
            <person name="Murdoch R.W."/>
            <person name="Fathepure B."/>
        </authorList>
    </citation>
    <scope>NUCLEOTIDE SEQUENCE</scope>
</reference>
<sequence>MRWLRRNDAAEAAEERPGEGGEQELMQRIAERTGRLGIELVDIAGSVESVSAHVDHEAGEFSRLRELADRLAENNETVRTAAHTTQELASNAASEMEDSRATIERSIDDIQELAGTVTETSSELSSLDEALNRISEVARGIAAIAKQTNLLALNATIEASRAGEAGRGFAVVAEQVKQLADQTGDATGEIDHTLSDLGERVRNLVARGEASHTQAERVTEGAQTIRQVINTMTDTVSNVDSHAREISTAVGAIDEHCGETVSGLNALTDEVNGSAENLRQTNERVQRLLGITEEIVNITCESEAETPDHPYITTAQETADAVSRAFEAAVAAGEISERDLFDRDYRPIDGTDPQQYLSRYTEFTDRVLPPIQEPVHNGDEHISACCTTDDHGYIATHALHVSHAQRPGEPQWNAANARNRRIFSDRVGLAAARNRKPFLLQVYRRDMGGGEFRLVRDASAPVTVNGRHWGAVRVIYRL</sequence>
<gene>
    <name evidence="5" type="ORF">KBTEX_01588</name>
</gene>
<dbReference type="Pfam" id="PF00015">
    <property type="entry name" value="MCPsignal"/>
    <property type="match status" value="1"/>
</dbReference>
<dbReference type="GO" id="GO:0004888">
    <property type="term" value="F:transmembrane signaling receptor activity"/>
    <property type="evidence" value="ECO:0007669"/>
    <property type="project" value="InterPro"/>
</dbReference>
<dbReference type="AlphaFoldDB" id="A0A5B8RBD4"/>
<dbReference type="GO" id="GO:0006935">
    <property type="term" value="P:chemotaxis"/>
    <property type="evidence" value="ECO:0007669"/>
    <property type="project" value="InterPro"/>
</dbReference>
<dbReference type="PROSITE" id="PS50111">
    <property type="entry name" value="CHEMOTAXIS_TRANSDUC_2"/>
    <property type="match status" value="1"/>
</dbReference>